<dbReference type="InterPro" id="IPR036634">
    <property type="entry name" value="PRD_sf"/>
</dbReference>
<organism evidence="3 4">
    <name type="scientific">Neobacillus kokaensis</name>
    <dbReference type="NCBI Taxonomy" id="2759023"/>
    <lineage>
        <taxon>Bacteria</taxon>
        <taxon>Bacillati</taxon>
        <taxon>Bacillota</taxon>
        <taxon>Bacilli</taxon>
        <taxon>Bacillales</taxon>
        <taxon>Bacillaceae</taxon>
        <taxon>Neobacillus</taxon>
    </lineage>
</organism>
<dbReference type="EMBL" id="BNDS01000014">
    <property type="protein sequence ID" value="GHH99622.1"/>
    <property type="molecule type" value="Genomic_DNA"/>
</dbReference>
<protein>
    <submittedName>
        <fullName evidence="3">PtsGHI operon antiterminator</fullName>
    </submittedName>
</protein>
<evidence type="ECO:0000313" key="3">
    <source>
        <dbReference type="EMBL" id="GHH99622.1"/>
    </source>
</evidence>
<dbReference type="Pfam" id="PF00874">
    <property type="entry name" value="PRD"/>
    <property type="match status" value="2"/>
</dbReference>
<gene>
    <name evidence="3" type="primary">glcT</name>
    <name evidence="3" type="ORF">AM1BK_31650</name>
</gene>
<evidence type="ECO:0000259" key="2">
    <source>
        <dbReference type="PROSITE" id="PS51372"/>
    </source>
</evidence>
<dbReference type="PANTHER" id="PTHR30185">
    <property type="entry name" value="CRYPTIC BETA-GLUCOSIDE BGL OPERON ANTITERMINATOR"/>
    <property type="match status" value="1"/>
</dbReference>
<dbReference type="SUPFAM" id="SSF50151">
    <property type="entry name" value="SacY-like RNA-binding domain"/>
    <property type="match status" value="1"/>
</dbReference>
<dbReference type="SMART" id="SM01061">
    <property type="entry name" value="CAT_RBD"/>
    <property type="match status" value="1"/>
</dbReference>
<sequence length="285" mass="32904">MSINSMETLRIEKVLNNNVLIAEHPSFQEVVLIGKGIGFNRKRGDSIDTSEIEKLFVLKNEKEQANYIKLLPFINHEYHDGIISAIELIKQRTHSQLNEHIHVALTDHLMFALTRVSQGMKVTNPFLVETKALYRHEYEIAAEVVALMKEKTGIELPTGEIGFIALHIHSATTNKNLSEVNQDSQLVGRLVRMIEEQLTIEIDKDSIDYMRLVRHLRFAIERVKKGERVEEPAKLATLLKEEYPVCYNLAWKLIKVMQQTLKLRVFDAEAVYLTLHLQRLQTKIK</sequence>
<feature type="domain" description="PRD" evidence="2">
    <location>
        <begin position="178"/>
        <end position="285"/>
    </location>
</feature>
<dbReference type="PANTHER" id="PTHR30185:SF16">
    <property type="entry name" value="PROTEIN GLCT"/>
    <property type="match status" value="1"/>
</dbReference>
<dbReference type="Pfam" id="PF03123">
    <property type="entry name" value="CAT_RBD"/>
    <property type="match status" value="1"/>
</dbReference>
<dbReference type="NCBIfam" id="NF047357">
    <property type="entry name" value="antiterm_GlcT"/>
    <property type="match status" value="1"/>
</dbReference>
<proteinExistence type="predicted"/>
<dbReference type="PROSITE" id="PS51372">
    <property type="entry name" value="PRD_2"/>
    <property type="match status" value="2"/>
</dbReference>
<evidence type="ECO:0000256" key="1">
    <source>
        <dbReference type="ARBA" id="ARBA00022737"/>
    </source>
</evidence>
<dbReference type="Gene3D" id="2.30.24.10">
    <property type="entry name" value="CAT RNA-binding domain"/>
    <property type="match status" value="1"/>
</dbReference>
<comment type="caution">
    <text evidence="3">The sequence shown here is derived from an EMBL/GenBank/DDBJ whole genome shotgun (WGS) entry which is preliminary data.</text>
</comment>
<feature type="domain" description="PRD" evidence="2">
    <location>
        <begin position="73"/>
        <end position="177"/>
    </location>
</feature>
<dbReference type="Gene3D" id="1.10.1790.10">
    <property type="entry name" value="PRD domain"/>
    <property type="match status" value="1"/>
</dbReference>
<keyword evidence="1" id="KW-0677">Repeat</keyword>
<keyword evidence="4" id="KW-1185">Reference proteome</keyword>
<reference evidence="3 4" key="1">
    <citation type="journal article" date="2022" name="Int. J. Syst. Evol. Microbiol.">
        <title>Neobacillus kokaensis sp. nov., isolated from soil.</title>
        <authorList>
            <person name="Yuki K."/>
            <person name="Matsubara H."/>
            <person name="Yamaguchi S."/>
        </authorList>
    </citation>
    <scope>NUCLEOTIDE SEQUENCE [LARGE SCALE GENOMIC DNA]</scope>
    <source>
        <strain evidence="3 4">LOB 377</strain>
    </source>
</reference>
<dbReference type="Proteomes" id="UP000637074">
    <property type="component" value="Unassembled WGS sequence"/>
</dbReference>
<name>A0ABQ3N7P7_9BACI</name>
<evidence type="ECO:0000313" key="4">
    <source>
        <dbReference type="Proteomes" id="UP000637074"/>
    </source>
</evidence>
<dbReference type="InterPro" id="IPR004341">
    <property type="entry name" value="CAT_RNA-bd_dom"/>
</dbReference>
<dbReference type="InterPro" id="IPR036650">
    <property type="entry name" value="CAT_RNA-bd_dom_sf"/>
</dbReference>
<dbReference type="SUPFAM" id="SSF63520">
    <property type="entry name" value="PTS-regulatory domain, PRD"/>
    <property type="match status" value="2"/>
</dbReference>
<dbReference type="InterPro" id="IPR050661">
    <property type="entry name" value="BglG_antiterminators"/>
</dbReference>
<dbReference type="Gene3D" id="1.20.58.1950">
    <property type="match status" value="1"/>
</dbReference>
<dbReference type="InterPro" id="IPR011608">
    <property type="entry name" value="PRD"/>
</dbReference>
<accession>A0ABQ3N7P7</accession>
<dbReference type="Gene3D" id="1.20.890.100">
    <property type="match status" value="1"/>
</dbReference>